<evidence type="ECO:0000313" key="1">
    <source>
        <dbReference type="EMBL" id="MVB11623.1"/>
    </source>
</evidence>
<dbReference type="AlphaFoldDB" id="A0A6N8I274"/>
<organism evidence="1 2">
    <name type="scientific">Caproicibacter fermentans</name>
    <dbReference type="NCBI Taxonomy" id="2576756"/>
    <lineage>
        <taxon>Bacteria</taxon>
        <taxon>Bacillati</taxon>
        <taxon>Bacillota</taxon>
        <taxon>Clostridia</taxon>
        <taxon>Eubacteriales</taxon>
        <taxon>Acutalibacteraceae</taxon>
        <taxon>Caproicibacter</taxon>
    </lineage>
</organism>
<gene>
    <name evidence="1" type="ORF">CAFE_23450</name>
</gene>
<proteinExistence type="predicted"/>
<accession>A0A6N8I274</accession>
<protein>
    <submittedName>
        <fullName evidence="1">Uncharacterized protein</fullName>
    </submittedName>
</protein>
<comment type="caution">
    <text evidence="1">The sequence shown here is derived from an EMBL/GenBank/DDBJ whole genome shotgun (WGS) entry which is preliminary data.</text>
</comment>
<dbReference type="Proteomes" id="UP000469440">
    <property type="component" value="Unassembled WGS sequence"/>
</dbReference>
<name>A0A6N8I274_9FIRM</name>
<dbReference type="EMBL" id="VWXL01000067">
    <property type="protein sequence ID" value="MVB11623.1"/>
    <property type="molecule type" value="Genomic_DNA"/>
</dbReference>
<sequence>MIDMLKHYTLEQLQETDIDLLLPLYFWYCKEKEKVSGNNPLTGDENIVYRGGKPYKVKKADEIGNVF</sequence>
<keyword evidence="2" id="KW-1185">Reference proteome</keyword>
<evidence type="ECO:0000313" key="2">
    <source>
        <dbReference type="Proteomes" id="UP000469440"/>
    </source>
</evidence>
<reference evidence="1 2" key="1">
    <citation type="submission" date="2019-09" db="EMBL/GenBank/DDBJ databases">
        <title>Genome sequence of Clostridium sp. EA1.</title>
        <authorList>
            <person name="Poehlein A."/>
            <person name="Bengelsdorf F.R."/>
            <person name="Daniel R."/>
        </authorList>
    </citation>
    <scope>NUCLEOTIDE SEQUENCE [LARGE SCALE GENOMIC DNA]</scope>
    <source>
        <strain evidence="1 2">EA1</strain>
    </source>
</reference>
<dbReference type="RefSeq" id="WP_156990770.1">
    <property type="nucleotide sequence ID" value="NZ_VWXL01000067.1"/>
</dbReference>